<evidence type="ECO:0000259" key="1">
    <source>
        <dbReference type="Pfam" id="PF21831"/>
    </source>
</evidence>
<evidence type="ECO:0000313" key="2">
    <source>
        <dbReference type="EMBL" id="RFA11752.1"/>
    </source>
</evidence>
<reference evidence="2 3" key="1">
    <citation type="submission" date="2017-04" db="EMBL/GenBank/DDBJ databases">
        <title>Comparative genome analysis of Subtercola boreus.</title>
        <authorList>
            <person name="Cho Y.-J."/>
            <person name="Cho A."/>
            <person name="Kim O.-S."/>
            <person name="Lee J.-I."/>
        </authorList>
    </citation>
    <scope>NUCLEOTIDE SEQUENCE [LARGE SCALE GENOMIC DNA]</scope>
    <source>
        <strain evidence="2 3">P27479</strain>
    </source>
</reference>
<name>A0A3E0VP56_9MICO</name>
<protein>
    <recommendedName>
        <fullName evidence="1">DUF6891 domain-containing protein</fullName>
    </recommendedName>
</protein>
<dbReference type="AlphaFoldDB" id="A0A3E0VP56"/>
<organism evidence="2 3">
    <name type="scientific">Subtercola boreus</name>
    <dbReference type="NCBI Taxonomy" id="120213"/>
    <lineage>
        <taxon>Bacteria</taxon>
        <taxon>Bacillati</taxon>
        <taxon>Actinomycetota</taxon>
        <taxon>Actinomycetes</taxon>
        <taxon>Micrococcales</taxon>
        <taxon>Microbacteriaceae</taxon>
        <taxon>Subtercola</taxon>
    </lineage>
</organism>
<dbReference type="RefSeq" id="WP_116413083.1">
    <property type="nucleotide sequence ID" value="NZ_NBXB01000054.1"/>
</dbReference>
<accession>A0A3E0VP56</accession>
<evidence type="ECO:0000313" key="3">
    <source>
        <dbReference type="Proteomes" id="UP000256541"/>
    </source>
</evidence>
<dbReference type="InterPro" id="IPR054186">
    <property type="entry name" value="DUF6891"/>
</dbReference>
<dbReference type="Proteomes" id="UP000256541">
    <property type="component" value="Unassembled WGS sequence"/>
</dbReference>
<feature type="domain" description="DUF6891" evidence="1">
    <location>
        <begin position="22"/>
        <end position="208"/>
    </location>
</feature>
<dbReference type="EMBL" id="NBXB01000054">
    <property type="protein sequence ID" value="RFA11752.1"/>
    <property type="molecule type" value="Genomic_DNA"/>
</dbReference>
<sequence length="212" mass="23574">MLDVDQLAAMPETDRPDRADAYAFLREQAWEAIAPGFAQRGEIEALFDELVEYDDTFPLSAADVREVIRELWAKRMEELAVAGPRDPSDDHRVEVAFAALTSSGVVASMNLGNDRGDATHESISLIRDGRGGPGFVFFHRQDANRLAYPDATLYVGFDAAIEDAGERDRVAREVAQKTVSELERQGLQVSWNGSLETRIAVVNVNWRRPLPD</sequence>
<proteinExistence type="predicted"/>
<dbReference type="Pfam" id="PF21831">
    <property type="entry name" value="DUF6891"/>
    <property type="match status" value="1"/>
</dbReference>
<comment type="caution">
    <text evidence="2">The sequence shown here is derived from an EMBL/GenBank/DDBJ whole genome shotgun (WGS) entry which is preliminary data.</text>
</comment>
<dbReference type="OrthoDB" id="5515732at2"/>
<gene>
    <name evidence="2" type="ORF">B7R22_17930</name>
</gene>